<dbReference type="GO" id="GO:0003887">
    <property type="term" value="F:DNA-directed DNA polymerase activity"/>
    <property type="evidence" value="ECO:0007669"/>
    <property type="project" value="UniProtKB-EC"/>
</dbReference>
<comment type="cofactor">
    <cofactor evidence="1">
        <name>Mg(2+)</name>
        <dbReference type="ChEBI" id="CHEBI:18420"/>
    </cofactor>
</comment>
<feature type="domain" description="Exonuclease" evidence="9">
    <location>
        <begin position="578"/>
        <end position="743"/>
    </location>
</feature>
<evidence type="ECO:0000259" key="10">
    <source>
        <dbReference type="SMART" id="SM00990"/>
    </source>
</evidence>
<dbReference type="RefSeq" id="WP_104642954.1">
    <property type="nucleotide sequence ID" value="NZ_AQGW01000023.1"/>
</dbReference>
<dbReference type="GO" id="GO:0003677">
    <property type="term" value="F:DNA binding"/>
    <property type="evidence" value="ECO:0007669"/>
    <property type="project" value="InterPro"/>
</dbReference>
<dbReference type="SUPFAM" id="SSF53098">
    <property type="entry name" value="Ribonuclease H-like"/>
    <property type="match status" value="1"/>
</dbReference>
<dbReference type="SMART" id="SM00990">
    <property type="entry name" value="VRR_NUC"/>
    <property type="match status" value="1"/>
</dbReference>
<feature type="domain" description="VRR-NUC" evidence="10">
    <location>
        <begin position="459"/>
        <end position="571"/>
    </location>
</feature>
<dbReference type="EC" id="2.7.7.7" evidence="2"/>
<evidence type="ECO:0000256" key="2">
    <source>
        <dbReference type="ARBA" id="ARBA00012417"/>
    </source>
</evidence>
<comment type="function">
    <text evidence="6">DNA polymerase III is a complex, multichain enzyme responsible for most of the replicative synthesis in bacteria. The epsilon subunit contain the editing function and is a proofreading 3'-5' exonuclease.</text>
</comment>
<dbReference type="PANTHER" id="PTHR30231">
    <property type="entry name" value="DNA POLYMERASE III SUBUNIT EPSILON"/>
    <property type="match status" value="1"/>
</dbReference>
<evidence type="ECO:0000313" key="12">
    <source>
        <dbReference type="Proteomes" id="UP000238288"/>
    </source>
</evidence>
<reference evidence="11 12" key="1">
    <citation type="submission" date="2017-11" db="EMBL/GenBank/DDBJ databases">
        <authorList>
            <person name="Han C.G."/>
        </authorList>
    </citation>
    <scope>NUCLEOTIDE SEQUENCE [LARGE SCALE GENOMIC DNA]</scope>
    <source>
        <strain evidence="12">ATCC 43555</strain>
    </source>
</reference>
<protein>
    <recommendedName>
        <fullName evidence="2">DNA-directed DNA polymerase</fullName>
        <ecNumber evidence="2">2.7.7.7</ecNumber>
    </recommendedName>
</protein>
<dbReference type="Gene3D" id="3.40.1350.10">
    <property type="match status" value="1"/>
</dbReference>
<dbReference type="InterPro" id="IPR036397">
    <property type="entry name" value="RNaseH_sf"/>
</dbReference>
<dbReference type="EMBL" id="LT965928">
    <property type="protein sequence ID" value="SOU41379.1"/>
    <property type="molecule type" value="Genomic_DNA"/>
</dbReference>
<dbReference type="FunFam" id="3.30.420.10:FF:000045">
    <property type="entry name" value="3'-5' exonuclease DinG"/>
    <property type="match status" value="1"/>
</dbReference>
<dbReference type="GO" id="GO:0045004">
    <property type="term" value="P:DNA replication proofreading"/>
    <property type="evidence" value="ECO:0007669"/>
    <property type="project" value="TreeGrafter"/>
</dbReference>
<evidence type="ECO:0000256" key="8">
    <source>
        <dbReference type="ARBA" id="ARBA00049244"/>
    </source>
</evidence>
<dbReference type="CDD" id="cd06127">
    <property type="entry name" value="DEDDh"/>
    <property type="match status" value="1"/>
</dbReference>
<dbReference type="InterPro" id="IPR013520">
    <property type="entry name" value="Ribonucl_H"/>
</dbReference>
<dbReference type="InterPro" id="IPR011856">
    <property type="entry name" value="tRNA_endonuc-like_dom_sf"/>
</dbReference>
<dbReference type="InterPro" id="IPR006054">
    <property type="entry name" value="DnaQ"/>
</dbReference>
<dbReference type="Pfam" id="PF21315">
    <property type="entry name" value="FAN1_HTH"/>
    <property type="match status" value="1"/>
</dbReference>
<evidence type="ECO:0000256" key="1">
    <source>
        <dbReference type="ARBA" id="ARBA00001946"/>
    </source>
</evidence>
<dbReference type="InterPro" id="IPR049125">
    <property type="entry name" value="FAN1-like_WH"/>
</dbReference>
<evidence type="ECO:0000256" key="6">
    <source>
        <dbReference type="ARBA" id="ARBA00025483"/>
    </source>
</evidence>
<keyword evidence="5" id="KW-0269">Exonuclease</keyword>
<dbReference type="Proteomes" id="UP000238288">
    <property type="component" value="Chromosome PCAR9a"/>
</dbReference>
<evidence type="ECO:0000256" key="7">
    <source>
        <dbReference type="ARBA" id="ARBA00026073"/>
    </source>
</evidence>
<dbReference type="Pfam" id="PF08774">
    <property type="entry name" value="VRR_NUC"/>
    <property type="match status" value="1"/>
</dbReference>
<accession>A0A2K4XAN1</accession>
<dbReference type="AlphaFoldDB" id="A0A2K4XAN1"/>
<dbReference type="PANTHER" id="PTHR30231:SF37">
    <property type="entry name" value="EXODEOXYRIBONUCLEASE 10"/>
    <property type="match status" value="1"/>
</dbReference>
<dbReference type="GeneID" id="93664061"/>
<evidence type="ECO:0000259" key="9">
    <source>
        <dbReference type="SMART" id="SM00479"/>
    </source>
</evidence>
<comment type="catalytic activity">
    <reaction evidence="8">
        <text>DNA(n) + a 2'-deoxyribonucleoside 5'-triphosphate = DNA(n+1) + diphosphate</text>
        <dbReference type="Rhea" id="RHEA:22508"/>
        <dbReference type="Rhea" id="RHEA-COMP:17339"/>
        <dbReference type="Rhea" id="RHEA-COMP:17340"/>
        <dbReference type="ChEBI" id="CHEBI:33019"/>
        <dbReference type="ChEBI" id="CHEBI:61560"/>
        <dbReference type="ChEBI" id="CHEBI:173112"/>
        <dbReference type="EC" id="2.7.7.7"/>
    </reaction>
</comment>
<dbReference type="InterPro" id="IPR014883">
    <property type="entry name" value="VRR_NUC"/>
</dbReference>
<name>A0A2K4XAN1_PSEVC</name>
<evidence type="ECO:0000256" key="5">
    <source>
        <dbReference type="ARBA" id="ARBA00022839"/>
    </source>
</evidence>
<gene>
    <name evidence="11" type="ORF">PCAR9_A30559</name>
</gene>
<keyword evidence="3" id="KW-0540">Nuclease</keyword>
<sequence length="745" mass="85024">MLDTVFIYSCGDVMRKELPAKYYLAHFRELIEFVTSKCMHLLEPKHSEFISKINQLDEQSQCMLARVYSRKPYLVQAQSLNYEEITSPHQAIYTLKTAGILYEPNAQHYKQLIAHLTKPMLVELLSNYSEQLSFKKSAAKGELVTIACQFFSERTDDLAPLSSQYVINNREDYYEYFEFLFAGRLSSGDVNHQNRFVMRDLGLTATREGHSESLSRFNTLAEAQSNYVLNRYRLAFKNIGKTAGNTKDETFDDKTPYTELAHLVLAQPAHGAQAHDIKNKLLVRLYKQLKNTDSELAFSLLEGCTDYAEAQEIQIREQYRLGNKAWVKAQLEQIIENPLTDDLLYFADDFLMRKFNKQTRSRLSTMLADTQCVLEIDEIYRGDVEQGVNEHYSAKGLTVFNTENTLWQSLFGLVFWHELFIESPYPPCNEFDIYPQVLQLDNFYEAQSTQIDARLKSCSTNQALLNLVCKHAAQYFEQPNGLFRWRSNLLEPLEALILNSPLEALIAHLTAMSKHYLQLKDGYPDLMVINNGQVHFEEVKAPGDKLRRNQLTTIDNLKNVGFTVYIAAVKWFVDPNRIYSVVDIETTGGLKGGNRITEIGVVKVQHGKVIDTWTTLINPQRHIPSFITKLTGISDGMVYNAPVFADIAQPLLDKLAGSIFVAHNVNFDYGFIKKECEVAGHFFKMPKMCTVVESRRAFKGLKSYSLGNLSAHFNLNLTSHHRALADATATAELLLLIQNSETLTQ</sequence>
<dbReference type="Gene3D" id="3.30.420.10">
    <property type="entry name" value="Ribonuclease H-like superfamily/Ribonuclease H"/>
    <property type="match status" value="1"/>
</dbReference>
<evidence type="ECO:0000313" key="11">
    <source>
        <dbReference type="EMBL" id="SOU41379.1"/>
    </source>
</evidence>
<dbReference type="GO" id="GO:0005829">
    <property type="term" value="C:cytosol"/>
    <property type="evidence" value="ECO:0007669"/>
    <property type="project" value="TreeGrafter"/>
</dbReference>
<proteinExistence type="predicted"/>
<evidence type="ECO:0000256" key="3">
    <source>
        <dbReference type="ARBA" id="ARBA00022722"/>
    </source>
</evidence>
<dbReference type="GO" id="GO:0008408">
    <property type="term" value="F:3'-5' exonuclease activity"/>
    <property type="evidence" value="ECO:0007669"/>
    <property type="project" value="TreeGrafter"/>
</dbReference>
<comment type="subunit">
    <text evidence="7">DNA polymerase III contains a core (composed of alpha, epsilon and theta chains) that associates with a tau subunit. This core dimerizes to form the POLIII' complex. PolIII' associates with the gamma complex (composed of gamma, delta, delta', psi and chi chains) and with the beta chain to form the complete DNA polymerase III complex.</text>
</comment>
<dbReference type="OrthoDB" id="9803913at2"/>
<keyword evidence="4" id="KW-0378">Hydrolase</keyword>
<dbReference type="NCBIfam" id="TIGR00573">
    <property type="entry name" value="dnaq"/>
    <property type="match status" value="1"/>
</dbReference>
<dbReference type="Pfam" id="PF00929">
    <property type="entry name" value="RNase_T"/>
    <property type="match status" value="1"/>
</dbReference>
<dbReference type="InterPro" id="IPR012337">
    <property type="entry name" value="RNaseH-like_sf"/>
</dbReference>
<organism evidence="11 12">
    <name type="scientific">Pseudoalteromonas carrageenovora IAM 12662</name>
    <dbReference type="NCBI Taxonomy" id="1314868"/>
    <lineage>
        <taxon>Bacteria</taxon>
        <taxon>Pseudomonadati</taxon>
        <taxon>Pseudomonadota</taxon>
        <taxon>Gammaproteobacteria</taxon>
        <taxon>Alteromonadales</taxon>
        <taxon>Pseudoalteromonadaceae</taxon>
        <taxon>Pseudoalteromonas</taxon>
    </lineage>
</organism>
<evidence type="ECO:0000256" key="4">
    <source>
        <dbReference type="ARBA" id="ARBA00022801"/>
    </source>
</evidence>
<dbReference type="SMART" id="SM00479">
    <property type="entry name" value="EXOIII"/>
    <property type="match status" value="1"/>
</dbReference>